<proteinExistence type="predicted"/>
<dbReference type="Pfam" id="PF24809">
    <property type="entry name" value="DUF7708"/>
    <property type="match status" value="1"/>
</dbReference>
<dbReference type="GeneID" id="92042714"/>
<evidence type="ECO:0000256" key="1">
    <source>
        <dbReference type="ARBA" id="ARBA00022737"/>
    </source>
</evidence>
<gene>
    <name evidence="5" type="ORF">PG997_005339</name>
</gene>
<evidence type="ECO:0000313" key="6">
    <source>
        <dbReference type="Proteomes" id="UP001433268"/>
    </source>
</evidence>
<evidence type="ECO:0000259" key="3">
    <source>
        <dbReference type="Pfam" id="PF24809"/>
    </source>
</evidence>
<organism evidence="5 6">
    <name type="scientific">Apiospora hydei</name>
    <dbReference type="NCBI Taxonomy" id="1337664"/>
    <lineage>
        <taxon>Eukaryota</taxon>
        <taxon>Fungi</taxon>
        <taxon>Dikarya</taxon>
        <taxon>Ascomycota</taxon>
        <taxon>Pezizomycotina</taxon>
        <taxon>Sordariomycetes</taxon>
        <taxon>Xylariomycetidae</taxon>
        <taxon>Amphisphaeriales</taxon>
        <taxon>Apiosporaceae</taxon>
        <taxon>Apiospora</taxon>
    </lineage>
</organism>
<accession>A0ABR1X4N4</accession>
<dbReference type="Pfam" id="PF24883">
    <property type="entry name" value="NPHP3_N"/>
    <property type="match status" value="1"/>
</dbReference>
<feature type="coiled-coil region" evidence="2">
    <location>
        <begin position="111"/>
        <end position="154"/>
    </location>
</feature>
<dbReference type="EMBL" id="JAQQWN010000004">
    <property type="protein sequence ID" value="KAK8090378.1"/>
    <property type="molecule type" value="Genomic_DNA"/>
</dbReference>
<dbReference type="InterPro" id="IPR056125">
    <property type="entry name" value="DUF7708"/>
</dbReference>
<name>A0ABR1X4N4_9PEZI</name>
<dbReference type="InterPro" id="IPR056884">
    <property type="entry name" value="NPHP3-like_N"/>
</dbReference>
<keyword evidence="2" id="KW-0175">Coiled coil</keyword>
<evidence type="ECO:0000259" key="4">
    <source>
        <dbReference type="Pfam" id="PF24883"/>
    </source>
</evidence>
<dbReference type="Proteomes" id="UP001433268">
    <property type="component" value="Unassembled WGS sequence"/>
</dbReference>
<dbReference type="PANTHER" id="PTHR10039:SF14">
    <property type="entry name" value="NACHT DOMAIN-CONTAINING PROTEIN"/>
    <property type="match status" value="1"/>
</dbReference>
<comment type="caution">
    <text evidence="5">The sequence shown here is derived from an EMBL/GenBank/DDBJ whole genome shotgun (WGS) entry which is preliminary data.</text>
</comment>
<dbReference type="Gene3D" id="3.40.50.300">
    <property type="entry name" value="P-loop containing nucleotide triphosphate hydrolases"/>
    <property type="match status" value="1"/>
</dbReference>
<dbReference type="RefSeq" id="XP_066673272.1">
    <property type="nucleotide sequence ID" value="XM_066809654.1"/>
</dbReference>
<keyword evidence="6" id="KW-1185">Reference proteome</keyword>
<feature type="domain" description="DUF7708" evidence="3">
    <location>
        <begin position="1"/>
        <end position="129"/>
    </location>
</feature>
<evidence type="ECO:0000313" key="5">
    <source>
        <dbReference type="EMBL" id="KAK8090378.1"/>
    </source>
</evidence>
<dbReference type="PANTHER" id="PTHR10039">
    <property type="entry name" value="AMELOGENIN"/>
    <property type="match status" value="1"/>
</dbReference>
<feature type="domain" description="Nephrocystin 3-like N-terminal" evidence="4">
    <location>
        <begin position="190"/>
        <end position="360"/>
    </location>
</feature>
<sequence>MDVLCNGTPFLSWAWAPISLILRVASEHLEAFDHIIKGYSRIAECLGRFSMLNQTFRHTQDFQQTLAVFYADILEFHKNAYQFVRRSCWKLFFVTSWHRFQRRFDNILEDLQRHEELIDKEANAHDIAEAKQMRQEIRAWREDCTEKLQRLEEEQSIKQYNSIMTWLKADETDQLNIYHMLLEEATKYPGTCDWVLQNKKMASTLQRKPDHPLLWVQGAAGTGKSVLSSSVVNFMKSAGSIVLSHFCNYAYPSSTKYDLILQSLLLQLVRKDGELAAHVYENYVLGKKVPSIPVMERLLQLLLPSISKSSGQATYVWIIVDGIDECESLTQNKVFSLMSQVTSIASNSNDVICKALVSCRFSASASAKLRKKHSLSLTEEKQHMGRAIRRYSVQRLQSLYSKFQQMNLGENDIREIESAITYKADGMFLYARLVLDYLSSNIFFSGAEIMMSVHELPEKLSEFYTKILTQILVRLDSRSINRVKCALGWIAFSKRPLKKIEFLSAIAFSSGDTSVQSVAPQYMLDMCASMIEERPDSRIGFIHVSVKDNLVLIERDCLLQHGIATATCLLAAIEAFPDGVAHESVLLSTVKGLHGFQVYSKEHWTDYLLSLAPSDDNPGSSSSLLFNLNLKLAMKLNDLSTKPIQLPEWQDGVLSCDQQNPTKFVDERIGALRSPLLQGVVQGCLKARSAEQLELTLQQFEASDETAVYTTLSNTTTSAIPTPQEGVSILVQRYQTTIRYLLDQTDYPGVTAAELDLFKRQFRDTAYTCRVRGCPRATDGFDRQAQCHEHEILHVRRLMCPHMGCPYPPFVSSQSLKRHVNKDHNPTPQRKAIRKVGNMPSRVLGVNTPRAMSRATEPTKDYLNTGYPPGENRYQEKHLSTMQRYQLQVMERDMIVKKRQREKEEYTMPTLPLPNPVPTRFGDMRGLIAQKSMESRIPNSCLLVQNMNIHSCILHSMKLPSNGRSVLVCTGQQLWTEIELGPKPSWGNLDKGNEVRPNNG</sequence>
<evidence type="ECO:0000256" key="2">
    <source>
        <dbReference type="SAM" id="Coils"/>
    </source>
</evidence>
<keyword evidence="1" id="KW-0677">Repeat</keyword>
<protein>
    <recommendedName>
        <fullName evidence="7">NACHT domain-containing protein</fullName>
    </recommendedName>
</protein>
<dbReference type="InterPro" id="IPR027417">
    <property type="entry name" value="P-loop_NTPase"/>
</dbReference>
<reference evidence="5 6" key="1">
    <citation type="submission" date="2023-01" db="EMBL/GenBank/DDBJ databases">
        <title>Analysis of 21 Apiospora genomes using comparative genomics revels a genus with tremendous synthesis potential of carbohydrate active enzymes and secondary metabolites.</title>
        <authorList>
            <person name="Sorensen T."/>
        </authorList>
    </citation>
    <scope>NUCLEOTIDE SEQUENCE [LARGE SCALE GENOMIC DNA]</scope>
    <source>
        <strain evidence="5 6">CBS 114990</strain>
    </source>
</reference>
<evidence type="ECO:0008006" key="7">
    <source>
        <dbReference type="Google" id="ProtNLM"/>
    </source>
</evidence>